<dbReference type="SUPFAM" id="SSF103473">
    <property type="entry name" value="MFS general substrate transporter"/>
    <property type="match status" value="1"/>
</dbReference>
<evidence type="ECO:0000256" key="4">
    <source>
        <dbReference type="ARBA" id="ARBA00022448"/>
    </source>
</evidence>
<feature type="transmembrane region" description="Helical" evidence="11">
    <location>
        <begin position="84"/>
        <end position="105"/>
    </location>
</feature>
<comment type="function">
    <text evidence="1">Intake of glucose and galactose.</text>
</comment>
<keyword evidence="6" id="KW-0997">Cell inner membrane</keyword>
<keyword evidence="4" id="KW-0813">Transport</keyword>
<keyword evidence="5" id="KW-1003">Cell membrane</keyword>
<feature type="transmembrane region" description="Helical" evidence="11">
    <location>
        <begin position="51"/>
        <end position="72"/>
    </location>
</feature>
<dbReference type="RefSeq" id="WP_258815485.1">
    <property type="nucleotide sequence ID" value="NZ_JANUGW010000003.1"/>
</dbReference>
<dbReference type="Gene3D" id="1.20.1250.20">
    <property type="entry name" value="MFS general substrate transporter like domains"/>
    <property type="match status" value="2"/>
</dbReference>
<keyword evidence="8 11" id="KW-0812">Transmembrane</keyword>
<feature type="transmembrane region" description="Helical" evidence="11">
    <location>
        <begin position="393"/>
        <end position="412"/>
    </location>
</feature>
<keyword evidence="10 11" id="KW-0472">Membrane</keyword>
<proteinExistence type="inferred from homology"/>
<feature type="transmembrane region" description="Helical" evidence="11">
    <location>
        <begin position="112"/>
        <end position="133"/>
    </location>
</feature>
<dbReference type="InterPro" id="IPR005964">
    <property type="entry name" value="Glc/Gal_transptr_bac"/>
</dbReference>
<evidence type="ECO:0000256" key="5">
    <source>
        <dbReference type="ARBA" id="ARBA00022475"/>
    </source>
</evidence>
<accession>A0ABT1ZLN5</accession>
<feature type="transmembrane region" description="Helical" evidence="11">
    <location>
        <begin position="20"/>
        <end position="39"/>
    </location>
</feature>
<keyword evidence="13" id="KW-1185">Reference proteome</keyword>
<comment type="subcellular location">
    <subcellularLocation>
        <location evidence="2">Cell inner membrane</location>
        <topology evidence="2">Multi-pass membrane protein</topology>
    </subcellularLocation>
</comment>
<reference evidence="12 13" key="1">
    <citation type="submission" date="2022-08" db="EMBL/GenBank/DDBJ databases">
        <title>Reclassification of Massilia species as members of the genera Telluria, Duganella, Pseudoduganella, Mokoshia gen. nov. and Zemynaea gen. nov. using orthogonal and non-orthogonal genome-based approaches.</title>
        <authorList>
            <person name="Bowman J.P."/>
        </authorList>
    </citation>
    <scope>NUCLEOTIDE SEQUENCE [LARGE SCALE GENOMIC DNA]</scope>
    <source>
        <strain evidence="12 13">JCM 31316</strain>
    </source>
</reference>
<keyword evidence="9 11" id="KW-1133">Transmembrane helix</keyword>
<feature type="transmembrane region" description="Helical" evidence="11">
    <location>
        <begin position="368"/>
        <end position="387"/>
    </location>
</feature>
<evidence type="ECO:0000313" key="13">
    <source>
        <dbReference type="Proteomes" id="UP001204151"/>
    </source>
</evidence>
<keyword evidence="7" id="KW-0762">Sugar transport</keyword>
<dbReference type="CDD" id="cd17394">
    <property type="entry name" value="MFS_FucP_like"/>
    <property type="match status" value="1"/>
</dbReference>
<evidence type="ECO:0000256" key="10">
    <source>
        <dbReference type="ARBA" id="ARBA00023136"/>
    </source>
</evidence>
<feature type="transmembrane region" description="Helical" evidence="11">
    <location>
        <begin position="333"/>
        <end position="356"/>
    </location>
</feature>
<dbReference type="Pfam" id="PF07690">
    <property type="entry name" value="MFS_1"/>
    <property type="match status" value="1"/>
</dbReference>
<evidence type="ECO:0000256" key="8">
    <source>
        <dbReference type="ARBA" id="ARBA00022692"/>
    </source>
</evidence>
<gene>
    <name evidence="12" type="ORF">NX784_04415</name>
</gene>
<dbReference type="InterPro" id="IPR036259">
    <property type="entry name" value="MFS_trans_sf"/>
</dbReference>
<evidence type="ECO:0000313" key="12">
    <source>
        <dbReference type="EMBL" id="MCS0580827.1"/>
    </source>
</evidence>
<dbReference type="PANTHER" id="PTHR43702">
    <property type="entry name" value="L-FUCOSE-PROTON SYMPORTER"/>
    <property type="match status" value="1"/>
</dbReference>
<evidence type="ECO:0000256" key="9">
    <source>
        <dbReference type="ARBA" id="ARBA00022989"/>
    </source>
</evidence>
<dbReference type="NCBIfam" id="TIGR01272">
    <property type="entry name" value="gluP"/>
    <property type="match status" value="1"/>
</dbReference>
<comment type="caution">
    <text evidence="12">The sequence shown here is derived from an EMBL/GenBank/DDBJ whole genome shotgun (WGS) entry which is preliminary data.</text>
</comment>
<organism evidence="12 13">
    <name type="scientific">Massilia pinisoli</name>
    <dbReference type="NCBI Taxonomy" id="1772194"/>
    <lineage>
        <taxon>Bacteria</taxon>
        <taxon>Pseudomonadati</taxon>
        <taxon>Pseudomonadota</taxon>
        <taxon>Betaproteobacteria</taxon>
        <taxon>Burkholderiales</taxon>
        <taxon>Oxalobacteraceae</taxon>
        <taxon>Telluria group</taxon>
        <taxon>Massilia</taxon>
    </lineage>
</organism>
<feature type="transmembrane region" description="Helical" evidence="11">
    <location>
        <begin position="201"/>
        <end position="222"/>
    </location>
</feature>
<evidence type="ECO:0000256" key="3">
    <source>
        <dbReference type="ARBA" id="ARBA00009120"/>
    </source>
</evidence>
<dbReference type="InterPro" id="IPR050375">
    <property type="entry name" value="MFS_TsgA-like"/>
</dbReference>
<evidence type="ECO:0000256" key="11">
    <source>
        <dbReference type="SAM" id="Phobius"/>
    </source>
</evidence>
<feature type="transmembrane region" description="Helical" evidence="11">
    <location>
        <begin position="279"/>
        <end position="298"/>
    </location>
</feature>
<evidence type="ECO:0000256" key="2">
    <source>
        <dbReference type="ARBA" id="ARBA00004429"/>
    </source>
</evidence>
<evidence type="ECO:0000256" key="7">
    <source>
        <dbReference type="ARBA" id="ARBA00022597"/>
    </source>
</evidence>
<dbReference type="Proteomes" id="UP001204151">
    <property type="component" value="Unassembled WGS sequence"/>
</dbReference>
<comment type="similarity">
    <text evidence="3">Belongs to the major facilitator superfamily. FHS transporter (TC 2.A.1.7) family.</text>
</comment>
<feature type="transmembrane region" description="Helical" evidence="11">
    <location>
        <begin position="242"/>
        <end position="267"/>
    </location>
</feature>
<name>A0ABT1ZLN5_9BURK</name>
<protein>
    <submittedName>
        <fullName evidence="12">Sugar MFS transporter</fullName>
    </submittedName>
</protein>
<sequence length="424" mass="44339">MERASQAAIAPADRAQPANYTFALTVVTALFFMWGLLTSLNDILIPHLKSVYNLTYVQAMMVNLAFFSGYFLLSIPAGALIRRIGYKAGAVVGLAVCAVGAALFYPAATSVYALFLCALFVLAGGITILQVAANPYVTVLGAPATASSRLNLTQALNSFGTFVGPPVGGYLILSHISTVADPSHMTAAEKLAQAQAVQGPYLGLAATLAILAILFAVIRLPVIRDDDTGTTVAGSILKQKRLMLGVLAIFVYVGAEVSIGSFLINYMGDASIAGFTPEIGANYVAYYWGGAMVGRFIGSAVMRTISPGKVLAFNAAVCIALLVATTFGHGHFAMWAVLAVGLFNSIMFPTIFSMSVHELGPQTSQGSGLLVMAIAGGAVVPVIQAQAADVIGLQPSFLVPAACYAFILYFGAKYARMYVDVKAV</sequence>
<evidence type="ECO:0000256" key="6">
    <source>
        <dbReference type="ARBA" id="ARBA00022519"/>
    </source>
</evidence>
<feature type="transmembrane region" description="Helical" evidence="11">
    <location>
        <begin position="310"/>
        <end position="327"/>
    </location>
</feature>
<evidence type="ECO:0000256" key="1">
    <source>
        <dbReference type="ARBA" id="ARBA00003321"/>
    </source>
</evidence>
<dbReference type="InterPro" id="IPR011701">
    <property type="entry name" value="MFS"/>
</dbReference>
<dbReference type="PANTHER" id="PTHR43702:SF3">
    <property type="entry name" value="PROTEIN TSGA"/>
    <property type="match status" value="1"/>
</dbReference>
<dbReference type="EMBL" id="JANUGW010000003">
    <property type="protein sequence ID" value="MCS0580827.1"/>
    <property type="molecule type" value="Genomic_DNA"/>
</dbReference>